<keyword evidence="9" id="KW-1185">Reference proteome</keyword>
<evidence type="ECO:0000256" key="4">
    <source>
        <dbReference type="ARBA" id="ARBA00022692"/>
    </source>
</evidence>
<name>A0ABU1ZDI7_9BURK</name>
<comment type="similarity">
    <text evidence="2">Belongs to the DoxX family.</text>
</comment>
<dbReference type="PANTHER" id="PTHR33452">
    <property type="entry name" value="OXIDOREDUCTASE CATD-RELATED"/>
    <property type="match status" value="1"/>
</dbReference>
<sequence length="136" mass="14124">MTPSTSLGLLLLRLSLGLMYLAHAGLKLFVFTLPGTAKFFAGQGLPGVLAYAVFAAETVGGVLLLLGVWPRQVALALTPILLGAAWVHAPNGWVFTAPGGGWEYPVFLAAMSVVQWLAGDGAGAVKRSGRFTWGAA</sequence>
<gene>
    <name evidence="8" type="ORF">J2X16_004053</name>
</gene>
<comment type="subcellular location">
    <subcellularLocation>
        <location evidence="1">Cell membrane</location>
        <topology evidence="1">Multi-pass membrane protein</topology>
    </subcellularLocation>
</comment>
<proteinExistence type="inferred from homology"/>
<dbReference type="EMBL" id="JAVDXQ010000006">
    <property type="protein sequence ID" value="MDR7298685.1"/>
    <property type="molecule type" value="Genomic_DNA"/>
</dbReference>
<organism evidence="8 9">
    <name type="scientific">Pelomonas aquatica</name>
    <dbReference type="NCBI Taxonomy" id="431058"/>
    <lineage>
        <taxon>Bacteria</taxon>
        <taxon>Pseudomonadati</taxon>
        <taxon>Pseudomonadota</taxon>
        <taxon>Betaproteobacteria</taxon>
        <taxon>Burkholderiales</taxon>
        <taxon>Sphaerotilaceae</taxon>
        <taxon>Roseateles</taxon>
    </lineage>
</organism>
<dbReference type="RefSeq" id="WP_310347760.1">
    <property type="nucleotide sequence ID" value="NZ_JAVDXQ010000006.1"/>
</dbReference>
<evidence type="ECO:0000256" key="3">
    <source>
        <dbReference type="ARBA" id="ARBA00022475"/>
    </source>
</evidence>
<comment type="caution">
    <text evidence="8">The sequence shown here is derived from an EMBL/GenBank/DDBJ whole genome shotgun (WGS) entry which is preliminary data.</text>
</comment>
<evidence type="ECO:0000256" key="2">
    <source>
        <dbReference type="ARBA" id="ARBA00006679"/>
    </source>
</evidence>
<keyword evidence="3" id="KW-1003">Cell membrane</keyword>
<dbReference type="Proteomes" id="UP001180536">
    <property type="component" value="Unassembled WGS sequence"/>
</dbReference>
<dbReference type="PANTHER" id="PTHR33452:SF1">
    <property type="entry name" value="INNER MEMBRANE PROTEIN YPHA-RELATED"/>
    <property type="match status" value="1"/>
</dbReference>
<feature type="transmembrane region" description="Helical" evidence="7">
    <location>
        <begin position="73"/>
        <end position="89"/>
    </location>
</feature>
<reference evidence="8 9" key="1">
    <citation type="submission" date="2023-07" db="EMBL/GenBank/DDBJ databases">
        <title>Sorghum-associated microbial communities from plants grown in Nebraska, USA.</title>
        <authorList>
            <person name="Schachtman D."/>
        </authorList>
    </citation>
    <scope>NUCLEOTIDE SEQUENCE [LARGE SCALE GENOMIC DNA]</scope>
    <source>
        <strain evidence="8 9">BE310</strain>
    </source>
</reference>
<dbReference type="InterPro" id="IPR051907">
    <property type="entry name" value="DoxX-like_oxidoreductase"/>
</dbReference>
<evidence type="ECO:0000313" key="8">
    <source>
        <dbReference type="EMBL" id="MDR7298685.1"/>
    </source>
</evidence>
<dbReference type="InterPro" id="IPR032808">
    <property type="entry name" value="DoxX"/>
</dbReference>
<evidence type="ECO:0000313" key="9">
    <source>
        <dbReference type="Proteomes" id="UP001180536"/>
    </source>
</evidence>
<evidence type="ECO:0000256" key="1">
    <source>
        <dbReference type="ARBA" id="ARBA00004651"/>
    </source>
</evidence>
<keyword evidence="6 7" id="KW-0472">Membrane</keyword>
<dbReference type="Pfam" id="PF07681">
    <property type="entry name" value="DoxX"/>
    <property type="match status" value="1"/>
</dbReference>
<keyword evidence="5 7" id="KW-1133">Transmembrane helix</keyword>
<accession>A0ABU1ZDI7</accession>
<evidence type="ECO:0000256" key="5">
    <source>
        <dbReference type="ARBA" id="ARBA00022989"/>
    </source>
</evidence>
<keyword evidence="4 7" id="KW-0812">Transmembrane</keyword>
<protein>
    <submittedName>
        <fullName evidence="8">Oxidoreductase</fullName>
    </submittedName>
</protein>
<feature type="transmembrane region" description="Helical" evidence="7">
    <location>
        <begin position="48"/>
        <end position="66"/>
    </location>
</feature>
<evidence type="ECO:0000256" key="6">
    <source>
        <dbReference type="ARBA" id="ARBA00023136"/>
    </source>
</evidence>
<evidence type="ECO:0000256" key="7">
    <source>
        <dbReference type="SAM" id="Phobius"/>
    </source>
</evidence>